<reference evidence="2" key="1">
    <citation type="journal article" date="2020" name="Stud. Mycol.">
        <title>101 Dothideomycetes genomes: a test case for predicting lifestyles and emergence of pathogens.</title>
        <authorList>
            <person name="Haridas S."/>
            <person name="Albert R."/>
            <person name="Binder M."/>
            <person name="Bloem J."/>
            <person name="Labutti K."/>
            <person name="Salamov A."/>
            <person name="Andreopoulos B."/>
            <person name="Baker S."/>
            <person name="Barry K."/>
            <person name="Bills G."/>
            <person name="Bluhm B."/>
            <person name="Cannon C."/>
            <person name="Castanera R."/>
            <person name="Culley D."/>
            <person name="Daum C."/>
            <person name="Ezra D."/>
            <person name="Gonzalez J."/>
            <person name="Henrissat B."/>
            <person name="Kuo A."/>
            <person name="Liang C."/>
            <person name="Lipzen A."/>
            <person name="Lutzoni F."/>
            <person name="Magnuson J."/>
            <person name="Mondo S."/>
            <person name="Nolan M."/>
            <person name="Ohm R."/>
            <person name="Pangilinan J."/>
            <person name="Park H.-J."/>
            <person name="Ramirez L."/>
            <person name="Alfaro M."/>
            <person name="Sun H."/>
            <person name="Tritt A."/>
            <person name="Yoshinaga Y."/>
            <person name="Zwiers L.-H."/>
            <person name="Turgeon B."/>
            <person name="Goodwin S."/>
            <person name="Spatafora J."/>
            <person name="Crous P."/>
            <person name="Grigoriev I."/>
        </authorList>
    </citation>
    <scope>NUCLEOTIDE SEQUENCE</scope>
    <source>
        <strain evidence="2">CBS 115976</strain>
    </source>
</reference>
<sequence length="450" mass="50957">MPAGTQYSPDGQAALALSKLAPSKRMHRIRSSLSSFTFRISKSTKSKSVRCDKNLLDHLLALPVELRILVLNNLDIQDLLYLRLSSRACHQLVDDSAPALVRHYARSLTSLHRQLYPPPPPDGATFRYLIDNEHRLRTSRHLASVIADFFETEILGLRSSRAKRVFRKIRVQMIESLLPLFFTLGHFFELYRCMILERAMAQWRPGQAFQIATGGPTLWDDQVSILNRYDHILMLNCYHAYGYLLQVLECQLRPGRLASMMRKVQRLNANPARTREVEVLLMLGGMEQVGHVLQGKSFGARRNALDTFIKHLKPTTNSNWRIMWQNLGVENEIIKLDKVPNLRLRLPALHLVWVPSALKLLLCNKIIDRVDFNTETAAVSTPGDFVYDLLGLDYDQLWVPNDLDDDDADDAAGSAIPVRNDSVQHSLVSDGDAEVSDAGQTVENCVVRVA</sequence>
<dbReference type="AlphaFoldDB" id="A0A6A6UKC7"/>
<dbReference type="InterPro" id="IPR036047">
    <property type="entry name" value="F-box-like_dom_sf"/>
</dbReference>
<organism evidence="2 3">
    <name type="scientific">Microthyrium microscopicum</name>
    <dbReference type="NCBI Taxonomy" id="703497"/>
    <lineage>
        <taxon>Eukaryota</taxon>
        <taxon>Fungi</taxon>
        <taxon>Dikarya</taxon>
        <taxon>Ascomycota</taxon>
        <taxon>Pezizomycotina</taxon>
        <taxon>Dothideomycetes</taxon>
        <taxon>Dothideomycetes incertae sedis</taxon>
        <taxon>Microthyriales</taxon>
        <taxon>Microthyriaceae</taxon>
        <taxon>Microthyrium</taxon>
    </lineage>
</organism>
<dbReference type="EMBL" id="MU004232">
    <property type="protein sequence ID" value="KAF2671923.1"/>
    <property type="molecule type" value="Genomic_DNA"/>
</dbReference>
<evidence type="ECO:0000259" key="1">
    <source>
        <dbReference type="PROSITE" id="PS50181"/>
    </source>
</evidence>
<feature type="domain" description="F-box" evidence="1">
    <location>
        <begin position="56"/>
        <end position="104"/>
    </location>
</feature>
<dbReference type="SUPFAM" id="SSF81383">
    <property type="entry name" value="F-box domain"/>
    <property type="match status" value="1"/>
</dbReference>
<dbReference type="Proteomes" id="UP000799302">
    <property type="component" value="Unassembled WGS sequence"/>
</dbReference>
<gene>
    <name evidence="2" type="ORF">BT63DRAFT_476758</name>
</gene>
<dbReference type="PROSITE" id="PS50181">
    <property type="entry name" value="FBOX"/>
    <property type="match status" value="1"/>
</dbReference>
<evidence type="ECO:0000313" key="2">
    <source>
        <dbReference type="EMBL" id="KAF2671923.1"/>
    </source>
</evidence>
<evidence type="ECO:0000313" key="3">
    <source>
        <dbReference type="Proteomes" id="UP000799302"/>
    </source>
</evidence>
<keyword evidence="3" id="KW-1185">Reference proteome</keyword>
<proteinExistence type="predicted"/>
<dbReference type="Pfam" id="PF00646">
    <property type="entry name" value="F-box"/>
    <property type="match status" value="1"/>
</dbReference>
<accession>A0A6A6UKC7</accession>
<protein>
    <recommendedName>
        <fullName evidence="1">F-box domain-containing protein</fullName>
    </recommendedName>
</protein>
<dbReference type="OrthoDB" id="5396937at2759"/>
<dbReference type="InterPro" id="IPR001810">
    <property type="entry name" value="F-box_dom"/>
</dbReference>
<name>A0A6A6UKC7_9PEZI</name>